<comment type="caution">
    <text evidence="1">The sequence shown here is derived from an EMBL/GenBank/DDBJ whole genome shotgun (WGS) entry which is preliminary data.</text>
</comment>
<organism evidence="1 2">
    <name type="scientific">Halalkalibacter alkalisediminis</name>
    <dbReference type="NCBI Taxonomy" id="935616"/>
    <lineage>
        <taxon>Bacteria</taxon>
        <taxon>Bacillati</taxon>
        <taxon>Bacillota</taxon>
        <taxon>Bacilli</taxon>
        <taxon>Bacillales</taxon>
        <taxon>Bacillaceae</taxon>
        <taxon>Halalkalibacter</taxon>
    </lineage>
</organism>
<proteinExistence type="predicted"/>
<dbReference type="Proteomes" id="UP001589833">
    <property type="component" value="Unassembled WGS sequence"/>
</dbReference>
<evidence type="ECO:0000313" key="2">
    <source>
        <dbReference type="Proteomes" id="UP001589833"/>
    </source>
</evidence>
<reference evidence="1 2" key="1">
    <citation type="submission" date="2024-09" db="EMBL/GenBank/DDBJ databases">
        <authorList>
            <person name="Sun Q."/>
            <person name="Mori K."/>
        </authorList>
    </citation>
    <scope>NUCLEOTIDE SEQUENCE [LARGE SCALE GENOMIC DNA]</scope>
    <source>
        <strain evidence="1 2">NCAIM B.02301</strain>
    </source>
</reference>
<dbReference type="RefSeq" id="WP_273845421.1">
    <property type="nucleotide sequence ID" value="NZ_JAQQWT010000013.1"/>
</dbReference>
<gene>
    <name evidence="1" type="ORF">ACFFH4_22235</name>
</gene>
<evidence type="ECO:0000313" key="1">
    <source>
        <dbReference type="EMBL" id="MFC0561622.1"/>
    </source>
</evidence>
<name>A0ABV6NMZ8_9BACI</name>
<protein>
    <submittedName>
        <fullName evidence="1">Uncharacterized protein</fullName>
    </submittedName>
</protein>
<accession>A0ABV6NMZ8</accession>
<dbReference type="EMBL" id="JBHLTR010000077">
    <property type="protein sequence ID" value="MFC0561622.1"/>
    <property type="molecule type" value="Genomic_DNA"/>
</dbReference>
<keyword evidence="2" id="KW-1185">Reference proteome</keyword>
<sequence>MDLLNDALRPYSVKMLRWLRSASTPSPEDRSEGLKHGSGYAHRVGLYQKGEVRTFGLALCEHVCDGFVRCAPSEKIVQKA</sequence>